<reference evidence="1" key="1">
    <citation type="journal article" date="2021" name="New Phytol.">
        <title>Evolutionary innovations through gain and loss of genes in the ectomycorrhizal Boletales.</title>
        <authorList>
            <person name="Wu G."/>
            <person name="Miyauchi S."/>
            <person name="Morin E."/>
            <person name="Kuo A."/>
            <person name="Drula E."/>
            <person name="Varga T."/>
            <person name="Kohler A."/>
            <person name="Feng B."/>
            <person name="Cao Y."/>
            <person name="Lipzen A."/>
            <person name="Daum C."/>
            <person name="Hundley H."/>
            <person name="Pangilinan J."/>
            <person name="Johnson J."/>
            <person name="Barry K."/>
            <person name="LaButti K."/>
            <person name="Ng V."/>
            <person name="Ahrendt S."/>
            <person name="Min B."/>
            <person name="Choi I.G."/>
            <person name="Park H."/>
            <person name="Plett J.M."/>
            <person name="Magnuson J."/>
            <person name="Spatafora J.W."/>
            <person name="Nagy L.G."/>
            <person name="Henrissat B."/>
            <person name="Grigoriev I.V."/>
            <person name="Yang Z.L."/>
            <person name="Xu J."/>
            <person name="Martin F.M."/>
        </authorList>
    </citation>
    <scope>NUCLEOTIDE SEQUENCE</scope>
    <source>
        <strain evidence="1">KUC20120723A-06</strain>
    </source>
</reference>
<evidence type="ECO:0000313" key="1">
    <source>
        <dbReference type="EMBL" id="KAH7922966.1"/>
    </source>
</evidence>
<gene>
    <name evidence="1" type="ORF">BV22DRAFT_1036875</name>
</gene>
<protein>
    <submittedName>
        <fullName evidence="1">Uncharacterized protein</fullName>
    </submittedName>
</protein>
<evidence type="ECO:0000313" key="2">
    <source>
        <dbReference type="Proteomes" id="UP000790709"/>
    </source>
</evidence>
<keyword evidence="2" id="KW-1185">Reference proteome</keyword>
<name>A0ACB8BCS8_9AGAM</name>
<organism evidence="1 2">
    <name type="scientific">Leucogyrophana mollusca</name>
    <dbReference type="NCBI Taxonomy" id="85980"/>
    <lineage>
        <taxon>Eukaryota</taxon>
        <taxon>Fungi</taxon>
        <taxon>Dikarya</taxon>
        <taxon>Basidiomycota</taxon>
        <taxon>Agaricomycotina</taxon>
        <taxon>Agaricomycetes</taxon>
        <taxon>Agaricomycetidae</taxon>
        <taxon>Boletales</taxon>
        <taxon>Boletales incertae sedis</taxon>
        <taxon>Leucogyrophana</taxon>
    </lineage>
</organism>
<dbReference type="EMBL" id="MU266466">
    <property type="protein sequence ID" value="KAH7922966.1"/>
    <property type="molecule type" value="Genomic_DNA"/>
</dbReference>
<accession>A0ACB8BCS8</accession>
<proteinExistence type="predicted"/>
<dbReference type="Proteomes" id="UP000790709">
    <property type="component" value="Unassembled WGS sequence"/>
</dbReference>
<comment type="caution">
    <text evidence="1">The sequence shown here is derived from an EMBL/GenBank/DDBJ whole genome shotgun (WGS) entry which is preliminary data.</text>
</comment>
<sequence length="71" mass="8301">MESRASTRFSGGHSDDVDYESWNPTHPELFCTSSQKDRCSLLGRARQLSRVQRLEWYVFAPDNVVPWHRFG</sequence>